<keyword evidence="2" id="KW-0723">Serine/threonine-protein kinase</keyword>
<evidence type="ECO:0000256" key="7">
    <source>
        <dbReference type="ARBA" id="ARBA00047899"/>
    </source>
</evidence>
<dbReference type="SUPFAM" id="SSF56112">
    <property type="entry name" value="Protein kinase-like (PK-like)"/>
    <property type="match status" value="1"/>
</dbReference>
<reference evidence="9" key="1">
    <citation type="submission" date="2023-04" db="EMBL/GenBank/DDBJ databases">
        <title>Aspergillus oryzae NBRC 4228.</title>
        <authorList>
            <person name="Ichikawa N."/>
            <person name="Sato H."/>
            <person name="Tonouchi N."/>
        </authorList>
    </citation>
    <scope>NUCLEOTIDE SEQUENCE</scope>
    <source>
        <strain evidence="9">NBRC 4228</strain>
    </source>
</reference>
<evidence type="ECO:0000313" key="10">
    <source>
        <dbReference type="Proteomes" id="UP001165205"/>
    </source>
</evidence>
<dbReference type="GO" id="GO:0050684">
    <property type="term" value="P:regulation of mRNA processing"/>
    <property type="evidence" value="ECO:0007669"/>
    <property type="project" value="TreeGrafter"/>
</dbReference>
<dbReference type="GO" id="GO:0004674">
    <property type="term" value="F:protein serine/threonine kinase activity"/>
    <property type="evidence" value="ECO:0007669"/>
    <property type="project" value="UniProtKB-KW"/>
</dbReference>
<dbReference type="InterPro" id="IPR051334">
    <property type="entry name" value="SRPK"/>
</dbReference>
<keyword evidence="3" id="KW-0808">Transferase</keyword>
<dbReference type="GO" id="GO:0005737">
    <property type="term" value="C:cytoplasm"/>
    <property type="evidence" value="ECO:0007669"/>
    <property type="project" value="TreeGrafter"/>
</dbReference>
<evidence type="ECO:0000256" key="4">
    <source>
        <dbReference type="ARBA" id="ARBA00022741"/>
    </source>
</evidence>
<dbReference type="Gene3D" id="3.30.200.20">
    <property type="entry name" value="Phosphorylase Kinase, domain 1"/>
    <property type="match status" value="1"/>
</dbReference>
<dbReference type="EMBL" id="BSYA01000065">
    <property type="protein sequence ID" value="GMG30068.1"/>
    <property type="molecule type" value="Genomic_DNA"/>
</dbReference>
<comment type="catalytic activity">
    <reaction evidence="7">
        <text>L-threonyl-[protein] + ATP = O-phospho-L-threonyl-[protein] + ADP + H(+)</text>
        <dbReference type="Rhea" id="RHEA:46608"/>
        <dbReference type="Rhea" id="RHEA-COMP:11060"/>
        <dbReference type="Rhea" id="RHEA-COMP:11605"/>
        <dbReference type="ChEBI" id="CHEBI:15378"/>
        <dbReference type="ChEBI" id="CHEBI:30013"/>
        <dbReference type="ChEBI" id="CHEBI:30616"/>
        <dbReference type="ChEBI" id="CHEBI:61977"/>
        <dbReference type="ChEBI" id="CHEBI:456216"/>
        <dbReference type="EC" id="2.7.11.1"/>
    </reaction>
</comment>
<dbReference type="PANTHER" id="PTHR47634:SF9">
    <property type="entry name" value="PROTEIN KINASE DOMAIN-CONTAINING PROTEIN-RELATED"/>
    <property type="match status" value="1"/>
</dbReference>
<evidence type="ECO:0000256" key="1">
    <source>
        <dbReference type="ARBA" id="ARBA00012513"/>
    </source>
</evidence>
<dbReference type="InterPro" id="IPR011009">
    <property type="entry name" value="Kinase-like_dom_sf"/>
</dbReference>
<dbReference type="AlphaFoldDB" id="A0AAN4YMI2"/>
<evidence type="ECO:0000256" key="5">
    <source>
        <dbReference type="ARBA" id="ARBA00022777"/>
    </source>
</evidence>
<evidence type="ECO:0000256" key="8">
    <source>
        <dbReference type="ARBA" id="ARBA00048679"/>
    </source>
</evidence>
<sequence>MRKSSLLLLRPFSRGLVPDQASLPYFYRQKPRAVSPTTFKSILSTMNPTGVLYEPIEEVERMEYYWAGGYHPVAIGDRFHNRYRVVHKLGHGTYSTIWLARDERSHRYVTVKICTADSNSLEIDVLDKLSKPQQLLDLGRTMIPSIFDRFNIQGPNGNHLCLVTNPARMSLSDAKNGSWISLVQLEVARALTVQLMIAIQYIRFVNRFSRDKNAKFDWMSKEIQRDRHYQLGSPQDALRLTNSVYVTAYHLNHQASVILCPTVRTPWYTLLGAWSFPTHRHM</sequence>
<dbReference type="GO" id="GO:0000245">
    <property type="term" value="P:spliceosomal complex assembly"/>
    <property type="evidence" value="ECO:0007669"/>
    <property type="project" value="TreeGrafter"/>
</dbReference>
<keyword evidence="5" id="KW-0418">Kinase</keyword>
<keyword evidence="6" id="KW-0067">ATP-binding</keyword>
<name>A0AAN4YMI2_ASPOZ</name>
<gene>
    <name evidence="9" type="ORF">Aory04_000620200</name>
</gene>
<evidence type="ECO:0000256" key="2">
    <source>
        <dbReference type="ARBA" id="ARBA00022527"/>
    </source>
</evidence>
<keyword evidence="4" id="KW-0547">Nucleotide-binding</keyword>
<dbReference type="Proteomes" id="UP001165205">
    <property type="component" value="Unassembled WGS sequence"/>
</dbReference>
<protein>
    <recommendedName>
        <fullName evidence="1">non-specific serine/threonine protein kinase</fullName>
        <ecNumber evidence="1">2.7.11.1</ecNumber>
    </recommendedName>
</protein>
<dbReference type="EC" id="2.7.11.1" evidence="1"/>
<accession>A0AAN4YMI2</accession>
<comment type="caution">
    <text evidence="9">The sequence shown here is derived from an EMBL/GenBank/DDBJ whole genome shotgun (WGS) entry which is preliminary data.</text>
</comment>
<organism evidence="9 10">
    <name type="scientific">Aspergillus oryzae</name>
    <name type="common">Yellow koji mold</name>
    <dbReference type="NCBI Taxonomy" id="5062"/>
    <lineage>
        <taxon>Eukaryota</taxon>
        <taxon>Fungi</taxon>
        <taxon>Dikarya</taxon>
        <taxon>Ascomycota</taxon>
        <taxon>Pezizomycotina</taxon>
        <taxon>Eurotiomycetes</taxon>
        <taxon>Eurotiomycetidae</taxon>
        <taxon>Eurotiales</taxon>
        <taxon>Aspergillaceae</taxon>
        <taxon>Aspergillus</taxon>
        <taxon>Aspergillus subgen. Circumdati</taxon>
    </lineage>
</organism>
<dbReference type="Gene3D" id="1.10.510.10">
    <property type="entry name" value="Transferase(Phosphotransferase) domain 1"/>
    <property type="match status" value="1"/>
</dbReference>
<comment type="catalytic activity">
    <reaction evidence="8">
        <text>L-seryl-[protein] + ATP = O-phospho-L-seryl-[protein] + ADP + H(+)</text>
        <dbReference type="Rhea" id="RHEA:17989"/>
        <dbReference type="Rhea" id="RHEA-COMP:9863"/>
        <dbReference type="Rhea" id="RHEA-COMP:11604"/>
        <dbReference type="ChEBI" id="CHEBI:15378"/>
        <dbReference type="ChEBI" id="CHEBI:29999"/>
        <dbReference type="ChEBI" id="CHEBI:30616"/>
        <dbReference type="ChEBI" id="CHEBI:83421"/>
        <dbReference type="ChEBI" id="CHEBI:456216"/>
        <dbReference type="EC" id="2.7.11.1"/>
    </reaction>
</comment>
<dbReference type="GO" id="GO:0005634">
    <property type="term" value="C:nucleus"/>
    <property type="evidence" value="ECO:0007669"/>
    <property type="project" value="TreeGrafter"/>
</dbReference>
<dbReference type="PANTHER" id="PTHR47634">
    <property type="entry name" value="PROTEIN KINASE DOMAIN-CONTAINING PROTEIN-RELATED"/>
    <property type="match status" value="1"/>
</dbReference>
<evidence type="ECO:0000256" key="3">
    <source>
        <dbReference type="ARBA" id="ARBA00022679"/>
    </source>
</evidence>
<evidence type="ECO:0000256" key="6">
    <source>
        <dbReference type="ARBA" id="ARBA00022840"/>
    </source>
</evidence>
<evidence type="ECO:0000313" key="9">
    <source>
        <dbReference type="EMBL" id="GMG30068.1"/>
    </source>
</evidence>
<dbReference type="GO" id="GO:0005524">
    <property type="term" value="F:ATP binding"/>
    <property type="evidence" value="ECO:0007669"/>
    <property type="project" value="UniProtKB-KW"/>
</dbReference>
<proteinExistence type="predicted"/>